<gene>
    <name evidence="1" type="ORF">IMZ08_05845</name>
</gene>
<protein>
    <submittedName>
        <fullName evidence="1">YheC/YheD family protein</fullName>
    </submittedName>
</protein>
<proteinExistence type="predicted"/>
<evidence type="ECO:0000313" key="1">
    <source>
        <dbReference type="EMBL" id="MBE4907585.1"/>
    </source>
</evidence>
<dbReference type="InterPro" id="IPR026838">
    <property type="entry name" value="YheC/D"/>
</dbReference>
<dbReference type="Pfam" id="PF14398">
    <property type="entry name" value="ATPgrasp_YheCD"/>
    <property type="match status" value="1"/>
</dbReference>
<accession>A0ABR9QGG7</accession>
<dbReference type="EMBL" id="JADCLJ010000011">
    <property type="protein sequence ID" value="MBE4907585.1"/>
    <property type="molecule type" value="Genomic_DNA"/>
</dbReference>
<comment type="caution">
    <text evidence="1">The sequence shown here is derived from an EMBL/GenBank/DDBJ whole genome shotgun (WGS) entry which is preliminary data.</text>
</comment>
<dbReference type="Gene3D" id="3.30.1490.20">
    <property type="entry name" value="ATP-grasp fold, A domain"/>
    <property type="match status" value="1"/>
</dbReference>
<name>A0ABR9QGG7_9BACI</name>
<evidence type="ECO:0000313" key="2">
    <source>
        <dbReference type="Proteomes" id="UP001516662"/>
    </source>
</evidence>
<dbReference type="RefSeq" id="WP_193535059.1">
    <property type="nucleotide sequence ID" value="NZ_JADCLJ010000011.1"/>
</dbReference>
<dbReference type="Proteomes" id="UP001516662">
    <property type="component" value="Unassembled WGS sequence"/>
</dbReference>
<organism evidence="1 2">
    <name type="scientific">Litchfieldia luteola</name>
    <dbReference type="NCBI Taxonomy" id="682179"/>
    <lineage>
        <taxon>Bacteria</taxon>
        <taxon>Bacillati</taxon>
        <taxon>Bacillota</taxon>
        <taxon>Bacilli</taxon>
        <taxon>Bacillales</taxon>
        <taxon>Bacillaceae</taxon>
        <taxon>Litchfieldia</taxon>
    </lineage>
</organism>
<dbReference type="InterPro" id="IPR013815">
    <property type="entry name" value="ATP_grasp_subdomain_1"/>
</dbReference>
<dbReference type="Gene3D" id="3.30.470.20">
    <property type="entry name" value="ATP-grasp fold, B domain"/>
    <property type="match status" value="1"/>
</dbReference>
<dbReference type="SUPFAM" id="SSF56059">
    <property type="entry name" value="Glutathione synthetase ATP-binding domain-like"/>
    <property type="match status" value="1"/>
</dbReference>
<keyword evidence="2" id="KW-1185">Reference proteome</keyword>
<sequence length="443" mass="52202">MVNLKKYNILYKKYYKRKIRLSKNFIQEFNLTSKVVTLKIGQWSKQFNIIESNVLSDDTIGLPKSKIPFTLPANLTYEIKVEDNMIHIGPIIGILAKQKSNFKQYEFKKYNSRLRNYNEINGVVFLCSEAGINMEERTIKGYYYNPNARNKKMKWQEGIFPYPDSFFKRVRIQKVLQKELLNQMGDTIFNSHYFDKLKLWEVCSGDSEAKKLLPESRFYKNQEDIEDMVEKHDQVYIKPIRGMQGIGIIRIEKKDDQYIITDGEGNKVKFPSINNTMDYLNTKLTNKHGYILQQGIPTLYKDKHTDFRFYFQKNKNKEWICQGTVGRVAKENRIVTNYKHLSGLLSGNKAIQLLFQTDSNHAQEILNKTIEDCMIICQLIEKEMGHYGDIVFDVVIDENKKTWVLEINNRIYGLKSLQRLKKFKMLRKILTTPIEYAKALTNF</sequence>
<reference evidence="1 2" key="1">
    <citation type="submission" date="2020-10" db="EMBL/GenBank/DDBJ databases">
        <title>Bacillus sp. HD4P25, an endophyte from a halophyte.</title>
        <authorList>
            <person name="Sun J.-Q."/>
        </authorList>
    </citation>
    <scope>NUCLEOTIDE SEQUENCE [LARGE SCALE GENOMIC DNA]</scope>
    <source>
        <strain evidence="1 2">YIM 93174</strain>
    </source>
</reference>